<evidence type="ECO:0000313" key="1">
    <source>
        <dbReference type="EMBL" id="TEB09604.1"/>
    </source>
</evidence>
<evidence type="ECO:0000313" key="2">
    <source>
        <dbReference type="Proteomes" id="UP000298030"/>
    </source>
</evidence>
<organism evidence="1 2">
    <name type="scientific">Coprinellus micaceus</name>
    <name type="common">Glistening ink-cap mushroom</name>
    <name type="synonym">Coprinus micaceus</name>
    <dbReference type="NCBI Taxonomy" id="71717"/>
    <lineage>
        <taxon>Eukaryota</taxon>
        <taxon>Fungi</taxon>
        <taxon>Dikarya</taxon>
        <taxon>Basidiomycota</taxon>
        <taxon>Agaricomycotina</taxon>
        <taxon>Agaricomycetes</taxon>
        <taxon>Agaricomycetidae</taxon>
        <taxon>Agaricales</taxon>
        <taxon>Agaricineae</taxon>
        <taxon>Psathyrellaceae</taxon>
        <taxon>Coprinellus</taxon>
    </lineage>
</organism>
<protein>
    <submittedName>
        <fullName evidence="1">Uncharacterized protein</fullName>
    </submittedName>
</protein>
<accession>A0A4Y7RKU5</accession>
<proteinExistence type="predicted"/>
<dbReference type="Proteomes" id="UP000298030">
    <property type="component" value="Unassembled WGS sequence"/>
</dbReference>
<dbReference type="AlphaFoldDB" id="A0A4Y7RKU5"/>
<comment type="caution">
    <text evidence="1">The sequence shown here is derived from an EMBL/GenBank/DDBJ whole genome shotgun (WGS) entry which is preliminary data.</text>
</comment>
<reference evidence="1 2" key="1">
    <citation type="journal article" date="2019" name="Nat. Ecol. Evol.">
        <title>Megaphylogeny resolves global patterns of mushroom evolution.</title>
        <authorList>
            <person name="Varga T."/>
            <person name="Krizsan K."/>
            <person name="Foldi C."/>
            <person name="Dima B."/>
            <person name="Sanchez-Garcia M."/>
            <person name="Sanchez-Ramirez S."/>
            <person name="Szollosi G.J."/>
            <person name="Szarkandi J.G."/>
            <person name="Papp V."/>
            <person name="Albert L."/>
            <person name="Andreopoulos W."/>
            <person name="Angelini C."/>
            <person name="Antonin V."/>
            <person name="Barry K.W."/>
            <person name="Bougher N.L."/>
            <person name="Buchanan P."/>
            <person name="Buyck B."/>
            <person name="Bense V."/>
            <person name="Catcheside P."/>
            <person name="Chovatia M."/>
            <person name="Cooper J."/>
            <person name="Damon W."/>
            <person name="Desjardin D."/>
            <person name="Finy P."/>
            <person name="Geml J."/>
            <person name="Haridas S."/>
            <person name="Hughes K."/>
            <person name="Justo A."/>
            <person name="Karasinski D."/>
            <person name="Kautmanova I."/>
            <person name="Kiss B."/>
            <person name="Kocsube S."/>
            <person name="Kotiranta H."/>
            <person name="LaButti K.M."/>
            <person name="Lechner B.E."/>
            <person name="Liimatainen K."/>
            <person name="Lipzen A."/>
            <person name="Lukacs Z."/>
            <person name="Mihaltcheva S."/>
            <person name="Morgado L.N."/>
            <person name="Niskanen T."/>
            <person name="Noordeloos M.E."/>
            <person name="Ohm R.A."/>
            <person name="Ortiz-Santana B."/>
            <person name="Ovrebo C."/>
            <person name="Racz N."/>
            <person name="Riley R."/>
            <person name="Savchenko A."/>
            <person name="Shiryaev A."/>
            <person name="Soop K."/>
            <person name="Spirin V."/>
            <person name="Szebenyi C."/>
            <person name="Tomsovsky M."/>
            <person name="Tulloss R.E."/>
            <person name="Uehling J."/>
            <person name="Grigoriev I.V."/>
            <person name="Vagvolgyi C."/>
            <person name="Papp T."/>
            <person name="Martin F.M."/>
            <person name="Miettinen O."/>
            <person name="Hibbett D.S."/>
            <person name="Nagy L.G."/>
        </authorList>
    </citation>
    <scope>NUCLEOTIDE SEQUENCE [LARGE SCALE GENOMIC DNA]</scope>
    <source>
        <strain evidence="1 2">FP101781</strain>
    </source>
</reference>
<keyword evidence="2" id="KW-1185">Reference proteome</keyword>
<name>A0A4Y7RKU5_COPMI</name>
<dbReference type="EMBL" id="QPFP01000497">
    <property type="protein sequence ID" value="TEB09604.1"/>
    <property type="molecule type" value="Genomic_DNA"/>
</dbReference>
<gene>
    <name evidence="1" type="ORF">FA13DRAFT_1060735</name>
</gene>
<sequence length="83" mass="9070">MVSSKLDPMVHAASSWQGSTTISAMAHVQGKNIRALSAKKAPRILLDYSGAKWASVGLQVRGTGRPSTKDHCLNYHRHDTRID</sequence>